<protein>
    <submittedName>
        <fullName evidence="1">Alternative protein SNX33</fullName>
    </submittedName>
</protein>
<name>L8E981_HUMAN</name>
<dbReference type="ChiTaRS" id="SNX33">
    <property type="organism name" value="human"/>
</dbReference>
<sequence length="92" mass="10130">MMMMTGMTGTTDAQWWRSHGLVGWAPTGTLPSTSPTLVPTPASTWPSGPSHHWSGRTAWHLPSEAVWWAVTSTVSHALCVLEWRPSSWVMCP</sequence>
<accession>L8E981</accession>
<dbReference type="AlphaFoldDB" id="L8E981"/>
<organism evidence="1">
    <name type="scientific">Homo sapiens</name>
    <name type="common">Human</name>
    <dbReference type="NCBI Taxonomy" id="9606"/>
    <lineage>
        <taxon>Eukaryota</taxon>
        <taxon>Metazoa</taxon>
        <taxon>Chordata</taxon>
        <taxon>Craniata</taxon>
        <taxon>Vertebrata</taxon>
        <taxon>Euteleostomi</taxon>
        <taxon>Mammalia</taxon>
        <taxon>Eutheria</taxon>
        <taxon>Euarchontoglires</taxon>
        <taxon>Primates</taxon>
        <taxon>Haplorrhini</taxon>
        <taxon>Catarrhini</taxon>
        <taxon>Hominidae</taxon>
        <taxon>Homo</taxon>
    </lineage>
</organism>
<dbReference type="EMBL" id="HF584378">
    <property type="protein sequence ID" value="CCQ43875.1"/>
    <property type="molecule type" value="Genomic_DNA"/>
</dbReference>
<proteinExistence type="predicted"/>
<evidence type="ECO:0000313" key="1">
    <source>
        <dbReference type="EMBL" id="CCQ43875.1"/>
    </source>
</evidence>
<dbReference type="OrthoDB" id="10254720at2759"/>
<reference evidence="1" key="1">
    <citation type="journal article" date="2013" name="PLoS ONE">
        <title>Direct detection of alternative open reading frames translation products in human significantly expands the proteome.</title>
        <authorList>
            <person name="Vanderperre B."/>
            <person name="Lucier J.-F."/>
            <person name="Motard J."/>
            <person name="Tremblay G."/>
            <person name="Vanderperre S."/>
            <person name="Wisztorski M."/>
            <person name="Salzet M."/>
            <person name="Boisvert F.-M."/>
            <person name="Roucou X."/>
        </authorList>
    </citation>
    <scope>NUCLEOTIDE SEQUENCE</scope>
</reference>
<gene>
    <name evidence="1" type="primary">SNX33</name>
</gene>